<protein>
    <recommendedName>
        <fullName evidence="5">Carboxypeptidase</fullName>
        <ecNumber evidence="5">3.4.16.-</ecNumber>
    </recommendedName>
</protein>
<dbReference type="PANTHER" id="PTHR11802:SF201">
    <property type="entry name" value="CARBOXYPEPTIDASE"/>
    <property type="match status" value="1"/>
</dbReference>
<accession>A0A7R8WJ82</accession>
<evidence type="ECO:0000256" key="3">
    <source>
        <dbReference type="ARBA" id="ARBA00022670"/>
    </source>
</evidence>
<dbReference type="EC" id="3.4.16.-" evidence="5"/>
<dbReference type="InterPro" id="IPR001563">
    <property type="entry name" value="Peptidase_S10"/>
</dbReference>
<dbReference type="GO" id="GO:1904715">
    <property type="term" value="P:negative regulation of chaperone-mediated autophagy"/>
    <property type="evidence" value="ECO:0007669"/>
    <property type="project" value="UniProtKB-ARBA"/>
</dbReference>
<dbReference type="PROSITE" id="PS00560">
    <property type="entry name" value="CARBOXYPEPT_SER_HIS"/>
    <property type="match status" value="1"/>
</dbReference>
<evidence type="ECO:0000256" key="1">
    <source>
        <dbReference type="ARBA" id="ARBA00009431"/>
    </source>
</evidence>
<dbReference type="OrthoDB" id="1022205at2759"/>
<keyword evidence="3 5" id="KW-0645">Protease</keyword>
<evidence type="ECO:0000256" key="2">
    <source>
        <dbReference type="ARBA" id="ARBA00022645"/>
    </source>
</evidence>
<dbReference type="InterPro" id="IPR033124">
    <property type="entry name" value="Ser_caboxypep_his_AS"/>
</dbReference>
<organism evidence="6">
    <name type="scientific">Cyprideis torosa</name>
    <dbReference type="NCBI Taxonomy" id="163714"/>
    <lineage>
        <taxon>Eukaryota</taxon>
        <taxon>Metazoa</taxon>
        <taxon>Ecdysozoa</taxon>
        <taxon>Arthropoda</taxon>
        <taxon>Crustacea</taxon>
        <taxon>Oligostraca</taxon>
        <taxon>Ostracoda</taxon>
        <taxon>Podocopa</taxon>
        <taxon>Podocopida</taxon>
        <taxon>Cytherocopina</taxon>
        <taxon>Cytheroidea</taxon>
        <taxon>Cytherideidae</taxon>
        <taxon>Cyprideis</taxon>
    </lineage>
</organism>
<dbReference type="PRINTS" id="PR00724">
    <property type="entry name" value="CRBOXYPTASEC"/>
</dbReference>
<evidence type="ECO:0000313" key="6">
    <source>
        <dbReference type="EMBL" id="CAD7232771.1"/>
    </source>
</evidence>
<dbReference type="PANTHER" id="PTHR11802">
    <property type="entry name" value="SERINE PROTEASE FAMILY S10 SERINE CARBOXYPEPTIDASE"/>
    <property type="match status" value="1"/>
</dbReference>
<proteinExistence type="inferred from homology"/>
<dbReference type="GO" id="GO:0031647">
    <property type="term" value="P:regulation of protein stability"/>
    <property type="evidence" value="ECO:0007669"/>
    <property type="project" value="UniProtKB-ARBA"/>
</dbReference>
<dbReference type="PROSITE" id="PS00131">
    <property type="entry name" value="CARBOXYPEPT_SER_SER"/>
    <property type="match status" value="1"/>
</dbReference>
<dbReference type="InterPro" id="IPR018202">
    <property type="entry name" value="Ser_caboxypep_ser_AS"/>
</dbReference>
<keyword evidence="2 5" id="KW-0121">Carboxypeptidase</keyword>
<dbReference type="GO" id="GO:0006508">
    <property type="term" value="P:proteolysis"/>
    <property type="evidence" value="ECO:0007669"/>
    <property type="project" value="UniProtKB-KW"/>
</dbReference>
<keyword evidence="4 5" id="KW-0378">Hydrolase</keyword>
<sequence>MEPMTFEEYLHNNKIQPSGTPVRAIERRVTEFPKIMLLRFRLDYALLLCALRLHWLSVCSADPDDVSEEALNVIYNSAMSGVIPSRAVPPEVTQKAYRTAEEDRIQALPGLDQPPNFRQYSGYLNASDGKYLHYWFVESQRNPSRDPVILWLNGGPGCSSVDGLLSELGPFHIREDGKTVFYNPWSWNKFGNVIFLESPAGVGFSYASDGNLTAGDASTAVQNYAALLDFFRKFPQFRKNDLYITGESYGGFYVPTLASVTVADGKLNLKGIAVGNGLSSNSLNDESLVFFAYYHGLIGEEVWSALRTHCCRGMPVTRENCDFQRSGLLCTNAVSGVFEIVWRIGLNVYNLYAECPGAPQGNTQWARYATDMKHLFSHARDTSMPILKRYEEDRYFKIDGDHTYFHKRELDPPCINDTRIIKYLNDPKVRQALHIPDRLPHWTVCSSIVSENYVREFNDMSPFYRRLIRSKIKILIYNGDVDMACSFLGDEWFVDKLNLDVEESRRPWRSQGQIAGFVKRYNGIDLITIKGSGHMAPKDKPVEMYKVITTFIDGNGERY</sequence>
<evidence type="ECO:0000256" key="4">
    <source>
        <dbReference type="ARBA" id="ARBA00022801"/>
    </source>
</evidence>
<gene>
    <name evidence="6" type="ORF">CTOB1V02_LOCUS10598</name>
</gene>
<name>A0A7R8WJ82_9CRUS</name>
<dbReference type="InterPro" id="IPR029058">
    <property type="entry name" value="AB_hydrolase_fold"/>
</dbReference>
<reference evidence="6" key="1">
    <citation type="submission" date="2020-11" db="EMBL/GenBank/DDBJ databases">
        <authorList>
            <person name="Tran Van P."/>
        </authorList>
    </citation>
    <scope>NUCLEOTIDE SEQUENCE</scope>
</reference>
<dbReference type="SUPFAM" id="SSF53474">
    <property type="entry name" value="alpha/beta-Hydrolases"/>
    <property type="match status" value="1"/>
</dbReference>
<comment type="similarity">
    <text evidence="1 5">Belongs to the peptidase S10 family.</text>
</comment>
<dbReference type="FunFam" id="3.40.50.1820:FF:000335">
    <property type="entry name" value="Carboxypeptidase"/>
    <property type="match status" value="1"/>
</dbReference>
<dbReference type="Pfam" id="PF00450">
    <property type="entry name" value="Peptidase_S10"/>
    <property type="match status" value="1"/>
</dbReference>
<evidence type="ECO:0000256" key="5">
    <source>
        <dbReference type="RuleBase" id="RU361156"/>
    </source>
</evidence>
<dbReference type="EMBL" id="OB665117">
    <property type="protein sequence ID" value="CAD7232771.1"/>
    <property type="molecule type" value="Genomic_DNA"/>
</dbReference>
<dbReference type="AlphaFoldDB" id="A0A7R8WJ82"/>
<dbReference type="Gene3D" id="3.40.50.1820">
    <property type="entry name" value="alpha/beta hydrolase"/>
    <property type="match status" value="2"/>
</dbReference>
<dbReference type="GO" id="GO:0004185">
    <property type="term" value="F:serine-type carboxypeptidase activity"/>
    <property type="evidence" value="ECO:0007669"/>
    <property type="project" value="UniProtKB-UniRule"/>
</dbReference>